<dbReference type="Pfam" id="PF00881">
    <property type="entry name" value="Nitroreductase"/>
    <property type="match status" value="1"/>
</dbReference>
<evidence type="ECO:0000313" key="2">
    <source>
        <dbReference type="EMBL" id="KAB7661843.1"/>
    </source>
</evidence>
<dbReference type="PANTHER" id="PTHR43745:SF2">
    <property type="entry name" value="NITROREDUCTASE MJ1384-RELATED"/>
    <property type="match status" value="1"/>
</dbReference>
<dbReference type="InterPro" id="IPR029479">
    <property type="entry name" value="Nitroreductase"/>
</dbReference>
<comment type="caution">
    <text evidence="2">The sequence shown here is derived from an EMBL/GenBank/DDBJ whole genome shotgun (WGS) entry which is preliminary data.</text>
</comment>
<sequence length="187" mass="20336">MKTIQLPAPKTLGTLSLEEALKARRTNRECTNAALDDAELAALLWACAGLTTEDGRRTTPSTLDLRAVSPYVLRADGAWRWNAATNTLEQTAEEDVRKVSTAYQFEYVEKAPVTIVFVADQERAKNARPTGVYVDAGTMGQSCYLAAAALGLAGCVRASFDHEELRKAMKLGEKLEPIVLFTCGRPA</sequence>
<organism evidence="2 3">
    <name type="scientific">Sutterella seckii</name>
    <dbReference type="NCBI Taxonomy" id="1944635"/>
    <lineage>
        <taxon>Bacteria</taxon>
        <taxon>Pseudomonadati</taxon>
        <taxon>Pseudomonadota</taxon>
        <taxon>Betaproteobacteria</taxon>
        <taxon>Burkholderiales</taxon>
        <taxon>Sutterellaceae</taxon>
        <taxon>Sutterella</taxon>
    </lineage>
</organism>
<reference evidence="2 3" key="1">
    <citation type="submission" date="2019-10" db="EMBL/GenBank/DDBJ databases">
        <title>Genome diversity of Sutterella seckii.</title>
        <authorList>
            <person name="Chaplin A.V."/>
            <person name="Sokolova S.R."/>
            <person name="Mosin K.A."/>
            <person name="Ivanova E.L."/>
            <person name="Kochetkova T.O."/>
            <person name="Goltsov A.Y."/>
            <person name="Trofimov D.Y."/>
            <person name="Efimov B.A."/>
        </authorList>
    </citation>
    <scope>NUCLEOTIDE SEQUENCE [LARGE SCALE GENOMIC DNA]</scope>
    <source>
        <strain evidence="2 3">ASD393</strain>
    </source>
</reference>
<dbReference type="Gene3D" id="3.40.109.10">
    <property type="entry name" value="NADH Oxidase"/>
    <property type="match status" value="1"/>
</dbReference>
<dbReference type="EMBL" id="WEHX01000014">
    <property type="protein sequence ID" value="KAB7661843.1"/>
    <property type="molecule type" value="Genomic_DNA"/>
</dbReference>
<name>A0A6I1F0M9_9BURK</name>
<dbReference type="PANTHER" id="PTHR43745">
    <property type="entry name" value="NITROREDUCTASE MJ1384-RELATED"/>
    <property type="match status" value="1"/>
</dbReference>
<dbReference type="SUPFAM" id="SSF55469">
    <property type="entry name" value="FMN-dependent nitroreductase-like"/>
    <property type="match status" value="1"/>
</dbReference>
<dbReference type="InterPro" id="IPR052544">
    <property type="entry name" value="Bacteriocin_Proc_Enz"/>
</dbReference>
<protein>
    <submittedName>
        <fullName evidence="2">SagB/ThcOx family dehydrogenase</fullName>
    </submittedName>
</protein>
<dbReference type="OrthoDB" id="9152385at2"/>
<evidence type="ECO:0000259" key="1">
    <source>
        <dbReference type="Pfam" id="PF00881"/>
    </source>
</evidence>
<evidence type="ECO:0000313" key="3">
    <source>
        <dbReference type="Proteomes" id="UP000430564"/>
    </source>
</evidence>
<dbReference type="AlphaFoldDB" id="A0A6I1F0M9"/>
<dbReference type="GO" id="GO:0016491">
    <property type="term" value="F:oxidoreductase activity"/>
    <property type="evidence" value="ECO:0007669"/>
    <property type="project" value="InterPro"/>
</dbReference>
<gene>
    <name evidence="2" type="ORF">GBM95_03965</name>
</gene>
<dbReference type="InterPro" id="IPR000415">
    <property type="entry name" value="Nitroreductase-like"/>
</dbReference>
<dbReference type="RefSeq" id="WP_152157894.1">
    <property type="nucleotide sequence ID" value="NZ_WEHX01000014.1"/>
</dbReference>
<dbReference type="Proteomes" id="UP000430564">
    <property type="component" value="Unassembled WGS sequence"/>
</dbReference>
<feature type="domain" description="Nitroreductase" evidence="1">
    <location>
        <begin position="21"/>
        <end position="184"/>
    </location>
</feature>
<accession>A0A6I1F0M9</accession>
<proteinExistence type="predicted"/>